<dbReference type="EMBL" id="MZNU01000153">
    <property type="protein sequence ID" value="OWP03958.1"/>
    <property type="molecule type" value="Genomic_DNA"/>
</dbReference>
<evidence type="ECO:0000313" key="1">
    <source>
        <dbReference type="EMBL" id="OWP03958.1"/>
    </source>
</evidence>
<dbReference type="InParanoid" id="A0A218Z7J9"/>
<evidence type="ECO:0000313" key="2">
    <source>
        <dbReference type="Proteomes" id="UP000242519"/>
    </source>
</evidence>
<accession>A0A218Z7J9</accession>
<protein>
    <submittedName>
        <fullName evidence="1">Uncharacterized protein</fullName>
    </submittedName>
</protein>
<dbReference type="Proteomes" id="UP000242519">
    <property type="component" value="Unassembled WGS sequence"/>
</dbReference>
<proteinExistence type="predicted"/>
<keyword evidence="2" id="KW-1185">Reference proteome</keyword>
<name>A0A218Z7J9_9HELO</name>
<organism evidence="1 2">
    <name type="scientific">Diplocarpon coronariae</name>
    <dbReference type="NCBI Taxonomy" id="2795749"/>
    <lineage>
        <taxon>Eukaryota</taxon>
        <taxon>Fungi</taxon>
        <taxon>Dikarya</taxon>
        <taxon>Ascomycota</taxon>
        <taxon>Pezizomycotina</taxon>
        <taxon>Leotiomycetes</taxon>
        <taxon>Helotiales</taxon>
        <taxon>Drepanopezizaceae</taxon>
        <taxon>Diplocarpon</taxon>
    </lineage>
</organism>
<gene>
    <name evidence="1" type="ORF">B2J93_4522</name>
</gene>
<comment type="caution">
    <text evidence="1">The sequence shown here is derived from an EMBL/GenBank/DDBJ whole genome shotgun (WGS) entry which is preliminary data.</text>
</comment>
<dbReference type="STRING" id="503106.A0A218Z7J9"/>
<sequence>MKETTTTESNNAPSILSPALPLSLPLQNKTGSSFHPACRNATISEEDGVLTFQGITSWPSWTRLWPPGLIIRQAVAAESKVSSNVSSNGASSVFGIAIEPEMGLDGRIWFQIQ</sequence>
<dbReference type="OrthoDB" id="5946976at2759"/>
<reference evidence="1 2" key="1">
    <citation type="submission" date="2017-04" db="EMBL/GenBank/DDBJ databases">
        <title>Draft genome sequence of Marssonina coronaria NL1: causal agent of apple blotch.</title>
        <authorList>
            <person name="Cheng Q."/>
        </authorList>
    </citation>
    <scope>NUCLEOTIDE SEQUENCE [LARGE SCALE GENOMIC DNA]</scope>
    <source>
        <strain evidence="1 2">NL1</strain>
    </source>
</reference>
<dbReference type="AlphaFoldDB" id="A0A218Z7J9"/>